<organism evidence="2">
    <name type="scientific">Trichuris suis</name>
    <name type="common">pig whipworm</name>
    <dbReference type="NCBI Taxonomy" id="68888"/>
    <lineage>
        <taxon>Eukaryota</taxon>
        <taxon>Metazoa</taxon>
        <taxon>Ecdysozoa</taxon>
        <taxon>Nematoda</taxon>
        <taxon>Enoplea</taxon>
        <taxon>Dorylaimia</taxon>
        <taxon>Trichinellida</taxon>
        <taxon>Trichuridae</taxon>
        <taxon>Trichuris</taxon>
    </lineage>
</organism>
<accession>A0A085MU79</accession>
<reference evidence="2 3" key="1">
    <citation type="journal article" date="2014" name="Nat. Genet.">
        <title>Genome and transcriptome of the porcine whipworm Trichuris suis.</title>
        <authorList>
            <person name="Jex A.R."/>
            <person name="Nejsum P."/>
            <person name="Schwarz E.M."/>
            <person name="Hu L."/>
            <person name="Young N.D."/>
            <person name="Hall R.S."/>
            <person name="Korhonen P.K."/>
            <person name="Liao S."/>
            <person name="Thamsborg S."/>
            <person name="Xia J."/>
            <person name="Xu P."/>
            <person name="Wang S."/>
            <person name="Scheerlinck J.P."/>
            <person name="Hofmann A."/>
            <person name="Sternberg P.W."/>
            <person name="Wang J."/>
            <person name="Gasser R.B."/>
        </authorList>
    </citation>
    <scope>NUCLEOTIDE SEQUENCE [LARGE SCALE GENOMIC DNA]</scope>
    <source>
        <strain evidence="2">DCEP-RM93F</strain>
        <strain evidence="1">DCEP-RM93M</strain>
    </source>
</reference>
<protein>
    <submittedName>
        <fullName evidence="2">Uncharacterized protein</fullName>
    </submittedName>
</protein>
<dbReference type="Proteomes" id="UP000030758">
    <property type="component" value="Unassembled WGS sequence"/>
</dbReference>
<evidence type="ECO:0000313" key="3">
    <source>
        <dbReference type="Proteomes" id="UP000030764"/>
    </source>
</evidence>
<proteinExistence type="predicted"/>
<dbReference type="EMBL" id="KL367649">
    <property type="protein sequence ID" value="KFD60775.1"/>
    <property type="molecule type" value="Genomic_DNA"/>
</dbReference>
<dbReference type="EMBL" id="KL363212">
    <property type="protein sequence ID" value="KFD53935.1"/>
    <property type="molecule type" value="Genomic_DNA"/>
</dbReference>
<dbReference type="AlphaFoldDB" id="A0A085MU79"/>
<gene>
    <name evidence="1" type="ORF">M513_05202</name>
    <name evidence="2" type="ORF">M514_05202</name>
</gene>
<sequence length="74" mass="8171">MAVQQRVKDVNADHTSLTPTPLVSADVPVMANVRSVFDLPEAEVGFLAKSFTSGLKDFAKNPNSAQEDRRRYVH</sequence>
<evidence type="ECO:0000313" key="2">
    <source>
        <dbReference type="EMBL" id="KFD60775.1"/>
    </source>
</evidence>
<name>A0A085MU79_9BILA</name>
<dbReference type="Proteomes" id="UP000030764">
    <property type="component" value="Unassembled WGS sequence"/>
</dbReference>
<keyword evidence="3" id="KW-1185">Reference proteome</keyword>
<evidence type="ECO:0000313" key="1">
    <source>
        <dbReference type="EMBL" id="KFD53935.1"/>
    </source>
</evidence>